<dbReference type="EMBL" id="RBLJ01000001">
    <property type="protein sequence ID" value="RKS65784.1"/>
    <property type="molecule type" value="Genomic_DNA"/>
</dbReference>
<evidence type="ECO:0000313" key="2">
    <source>
        <dbReference type="Proteomes" id="UP000280955"/>
    </source>
</evidence>
<name>A0ABX9SQR7_9GAMM</name>
<organism evidence="1 2">
    <name type="scientific">Photorhabdus asymbiotica</name>
    <dbReference type="NCBI Taxonomy" id="291112"/>
    <lineage>
        <taxon>Bacteria</taxon>
        <taxon>Pseudomonadati</taxon>
        <taxon>Pseudomonadota</taxon>
        <taxon>Gammaproteobacteria</taxon>
        <taxon>Enterobacterales</taxon>
        <taxon>Morganellaceae</taxon>
        <taxon>Photorhabdus</taxon>
    </lineage>
</organism>
<accession>A0ABX9SQR7</accession>
<sequence>MRQHNELFPVVKDAISFENLQAQGEKVISDQSGNIWSDKDKHDPGITLLDSLSYGVSDLAYRHSLPLTDLLTIAGKDTLFPAEFGPQQTLTCGPITLDDYRRALLDLHGNDAFKISASDPRDFLFQDIQLICEPKSKRYKYYFNPETLEYTFTPPSGDKFKTLTLRGNYWLYWIPTRWAGKSANLPLVKRVMEDFLRENRNLGENVVQVTRVISTPIYPELVIELADDITDAASVLASIYMLLEQWAMPMPARFTTEALQAKGLTNEEIFDGPWLRHGWIPQLPTSQNYHTGMVLKMNHLINQLLAVEGIKRVVSLTLPETEYLHQIKDDNWSWQLDVGYYPLLWGANPLEVITEKNNNYVKLFAKGGVRLQPDQKSVERLLSQESLINNAASTLPAGKVRDLKAYTPISRRLPACYGLQNTLQKLKPEQRHLYQFLLPLEQMLADGCARLAFLPHLLAFRDRSGNISDTLWPFKNTEDTIAQQVHQEYAGTLKAFQQQEISLFDDKNRPHHGNINRELDILDYLLGYFGTQRAKRPLTQDIHDFLQTQRGYLAQQPELGYQRDNIRIDRVSALQKRIAARIGLDGTIFKESVDLSKLPFYLIEHRQLLPNLPHLDFQHDQTPQSFVISDNIVKVKQAGIADKIVRGQLIDFIDIESKFTVRAQMIVAVEGNEFSLDTKNSIQLEKNLQLLQSASEKNNLRWRNSTAWLEDMTYRINYTDDQVIDDKTKQCRLQSNTKSPFPALIAPKNKITIIKQSSPLSSIAEFTDEPEFKLVATVTEIDRIEGILTIERDDNQLPFPTKEESNQYIWYISDENYISSDRFSFVVSVVLNRGLVEREDIDQYKLEEWIERETLAEFPAHISLITHWLASENFDDFAKTYQRWQNNGAQLGDESYTILEKLTLGHLPTGLTGISNMFIATEAQRLEVVGESGNEWNTQAIINNELFYVPSQNS</sequence>
<dbReference type="RefSeq" id="WP_015834373.1">
    <property type="nucleotide sequence ID" value="NC_012962.1"/>
</dbReference>
<gene>
    <name evidence="1" type="ORF">BDD30_0053</name>
</gene>
<reference evidence="1 2" key="1">
    <citation type="submission" date="2018-10" db="EMBL/GenBank/DDBJ databases">
        <title>Genomic Encyclopedia of Archaeal and Bacterial Type Strains, Phase II (KMG-II): from individual species to whole genera.</title>
        <authorList>
            <person name="Goeker M."/>
        </authorList>
    </citation>
    <scope>NUCLEOTIDE SEQUENCE [LARGE SCALE GENOMIC DNA]</scope>
    <source>
        <strain evidence="1 2">DSM 15149</strain>
    </source>
</reference>
<evidence type="ECO:0000313" key="1">
    <source>
        <dbReference type="EMBL" id="RKS65784.1"/>
    </source>
</evidence>
<keyword evidence="2" id="KW-1185">Reference proteome</keyword>
<comment type="caution">
    <text evidence="1">The sequence shown here is derived from an EMBL/GenBank/DDBJ whole genome shotgun (WGS) entry which is preliminary data.</text>
</comment>
<protein>
    <submittedName>
        <fullName evidence="1">Uncharacterized protein</fullName>
    </submittedName>
</protein>
<dbReference type="Proteomes" id="UP000280955">
    <property type="component" value="Unassembled WGS sequence"/>
</dbReference>
<proteinExistence type="predicted"/>